<comment type="caution">
    <text evidence="1">The sequence shown here is derived from an EMBL/GenBank/DDBJ whole genome shotgun (WGS) entry which is preliminary data.</text>
</comment>
<dbReference type="Proteomes" id="UP000233551">
    <property type="component" value="Unassembled WGS sequence"/>
</dbReference>
<proteinExistence type="predicted"/>
<organism evidence="1 2">
    <name type="scientific">Punica granatum</name>
    <name type="common">Pomegranate</name>
    <dbReference type="NCBI Taxonomy" id="22663"/>
    <lineage>
        <taxon>Eukaryota</taxon>
        <taxon>Viridiplantae</taxon>
        <taxon>Streptophyta</taxon>
        <taxon>Embryophyta</taxon>
        <taxon>Tracheophyta</taxon>
        <taxon>Spermatophyta</taxon>
        <taxon>Magnoliopsida</taxon>
        <taxon>eudicotyledons</taxon>
        <taxon>Gunneridae</taxon>
        <taxon>Pentapetalae</taxon>
        <taxon>rosids</taxon>
        <taxon>malvids</taxon>
        <taxon>Myrtales</taxon>
        <taxon>Lythraceae</taxon>
        <taxon>Punica</taxon>
    </lineage>
</organism>
<reference evidence="1 2" key="1">
    <citation type="submission" date="2017-11" db="EMBL/GenBank/DDBJ databases">
        <title>De-novo sequencing of pomegranate (Punica granatum L.) genome.</title>
        <authorList>
            <person name="Akparov Z."/>
            <person name="Amiraslanov A."/>
            <person name="Hajiyeva S."/>
            <person name="Abbasov M."/>
            <person name="Kaur K."/>
            <person name="Hamwieh A."/>
            <person name="Solovyev V."/>
            <person name="Salamov A."/>
            <person name="Braich B."/>
            <person name="Kosarev P."/>
            <person name="Mahmoud A."/>
            <person name="Hajiyev E."/>
            <person name="Babayeva S."/>
            <person name="Izzatullayeva V."/>
            <person name="Mammadov A."/>
            <person name="Mammadov A."/>
            <person name="Sharifova S."/>
            <person name="Ojaghi J."/>
            <person name="Eynullazada K."/>
            <person name="Bayramov B."/>
            <person name="Abdulazimova A."/>
            <person name="Shahmuradov I."/>
        </authorList>
    </citation>
    <scope>NUCLEOTIDE SEQUENCE [LARGE SCALE GENOMIC DNA]</scope>
    <source>
        <strain evidence="2">cv. AG2017</strain>
        <tissue evidence="1">Leaf</tissue>
    </source>
</reference>
<evidence type="ECO:0000313" key="1">
    <source>
        <dbReference type="EMBL" id="PKI51351.1"/>
    </source>
</evidence>
<dbReference type="EMBL" id="PGOL01002014">
    <property type="protein sequence ID" value="PKI51351.1"/>
    <property type="molecule type" value="Genomic_DNA"/>
</dbReference>
<dbReference type="AlphaFoldDB" id="A0A2I0J547"/>
<keyword evidence="2" id="KW-1185">Reference proteome</keyword>
<evidence type="ECO:0000313" key="2">
    <source>
        <dbReference type="Proteomes" id="UP000233551"/>
    </source>
</evidence>
<sequence>MPKMSFGLISYWKRFERIRVCEEIEVDWTGLGSLDSGVALGPDLGNICWEAVAWAETGSFDPCGVTVADWVETGCADMGWAETGWLLGEWASEF</sequence>
<gene>
    <name evidence="1" type="ORF">CRG98_028257</name>
</gene>
<name>A0A2I0J547_PUNGR</name>
<accession>A0A2I0J547</accession>
<protein>
    <submittedName>
        <fullName evidence="1">Uncharacterized protein</fullName>
    </submittedName>
</protein>